<dbReference type="RefSeq" id="WP_004834984.1">
    <property type="nucleotide sequence ID" value="NZ_AEXM01000026.1"/>
</dbReference>
<protein>
    <submittedName>
        <fullName evidence="2">Putative lipoprotein</fullName>
    </submittedName>
</protein>
<evidence type="ECO:0000256" key="1">
    <source>
        <dbReference type="SAM" id="MobiDB-lite"/>
    </source>
</evidence>
<dbReference type="AlphaFoldDB" id="F0GW75"/>
<keyword evidence="2" id="KW-0449">Lipoprotein</keyword>
<gene>
    <name evidence="2" type="ORF">HMPREF9290_0443</name>
</gene>
<evidence type="ECO:0000313" key="3">
    <source>
        <dbReference type="Proteomes" id="UP000005286"/>
    </source>
</evidence>
<name>F0GW75_9FIRM</name>
<keyword evidence="3" id="KW-1185">Reference proteome</keyword>
<comment type="caution">
    <text evidence="2">The sequence shown here is derived from an EMBL/GenBank/DDBJ whole genome shotgun (WGS) entry which is preliminary data.</text>
</comment>
<reference evidence="2 3" key="1">
    <citation type="submission" date="2011-01" db="EMBL/GenBank/DDBJ databases">
        <authorList>
            <person name="Durkin A.S."/>
            <person name="Madupu R."/>
            <person name="Torralba M."/>
            <person name="Gillis M."/>
            <person name="Methe B."/>
            <person name="Sutton G."/>
            <person name="Nelson K.E."/>
        </authorList>
    </citation>
    <scope>NUCLEOTIDE SEQUENCE [LARGE SCALE GENOMIC DNA]</scope>
    <source>
        <strain evidence="2 3">ACS-065-V-Col13</strain>
    </source>
</reference>
<feature type="region of interest" description="Disordered" evidence="1">
    <location>
        <begin position="37"/>
        <end position="61"/>
    </location>
</feature>
<dbReference type="STRING" id="879305.HMPREF9290_0443"/>
<organism evidence="2 3">
    <name type="scientific">Anaerococcus prevotii ACS-065-V-Col13</name>
    <dbReference type="NCBI Taxonomy" id="879305"/>
    <lineage>
        <taxon>Bacteria</taxon>
        <taxon>Bacillati</taxon>
        <taxon>Bacillota</taxon>
        <taxon>Tissierellia</taxon>
        <taxon>Tissierellales</taxon>
        <taxon>Peptoniphilaceae</taxon>
        <taxon>Anaerococcus</taxon>
    </lineage>
</organism>
<evidence type="ECO:0000313" key="2">
    <source>
        <dbReference type="EMBL" id="EGC81938.1"/>
    </source>
</evidence>
<dbReference type="eggNOG" id="ENOG5030GB9">
    <property type="taxonomic scope" value="Bacteria"/>
</dbReference>
<dbReference type="Proteomes" id="UP000005286">
    <property type="component" value="Unassembled WGS sequence"/>
</dbReference>
<dbReference type="PROSITE" id="PS51257">
    <property type="entry name" value="PROKAR_LIPOPROTEIN"/>
    <property type="match status" value="1"/>
</dbReference>
<proteinExistence type="predicted"/>
<dbReference type="PATRIC" id="fig|879305.3.peg.1056"/>
<dbReference type="EMBL" id="AEXM01000026">
    <property type="protein sequence ID" value="EGC81938.1"/>
    <property type="molecule type" value="Genomic_DNA"/>
</dbReference>
<accession>F0GW75</accession>
<sequence length="379" mass="43032">MKKLTILIMSILLIGCKNNTPKTEENIGQKEEIAYQKETSNKNQRKIETRSSSLSLPSNIQSKENEPYSLKELENLDYSKEFFFENVYIRIPSRAKVNKNDKTYKIELPKSDKYNLDISFRKIENDEILKEDDLIKSCEMLTATLGSKEQVISKVTSNPMSNIKSAYFVSKQNDFYLVHFLVETPTSKIHFTIKEDRNLSKIADDLMADILTGIYTTNDDPLEVGKDFTDYTDAVDIYAGNKVELDSFSLNIPDNFILNQDENEMKAYVSKKNGTIVSEIIVKVQDKDNKNLNDVFDDNSGSIIYPANIINKGLVETGTVRNFPYLKSGANLYMPAYSLKGDKIIIEGEDKFISIFILGPITNTAQTKIMSTSIINSIK</sequence>